<sequence>MGNWKLIQTMNMLNCPPASRRSWPARLLSVAALSVALLSGAALALPSEGDRAPNARVEDADGRVLQMKALRGKPILIVYEDKDSATQNQAFKDALAKLAKGDRYRRTIALAAIADVSSYDFWPVKGFVKDAIREESRKVGATIYCDWDGSFRAAYRLRRGISNIILVGKNGQVLFAAEGALKPEAQRKVIGLLRKEVEG</sequence>
<evidence type="ECO:0000313" key="2">
    <source>
        <dbReference type="Proteomes" id="UP000295781"/>
    </source>
</evidence>
<protein>
    <recommendedName>
        <fullName evidence="3">Thioredoxin domain-containing protein</fullName>
    </recommendedName>
</protein>
<dbReference type="InterPro" id="IPR006513">
    <property type="entry name" value="YtfJ_HI0045"/>
</dbReference>
<dbReference type="SUPFAM" id="SSF52833">
    <property type="entry name" value="Thioredoxin-like"/>
    <property type="match status" value="1"/>
</dbReference>
<reference evidence="1 2" key="1">
    <citation type="submission" date="2015-09" db="EMBL/GenBank/DDBJ databases">
        <title>Sorangium comparison.</title>
        <authorList>
            <person name="Zaburannyi N."/>
            <person name="Bunk B."/>
            <person name="Overmann J."/>
            <person name="Mueller R."/>
        </authorList>
    </citation>
    <scope>NUCLEOTIDE SEQUENCE [LARGE SCALE GENOMIC DNA]</scope>
    <source>
        <strain evidence="1 2">So ceGT47</strain>
    </source>
</reference>
<dbReference type="Pfam" id="PF09695">
    <property type="entry name" value="YtfJ_HI0045"/>
    <property type="match status" value="1"/>
</dbReference>
<evidence type="ECO:0000313" key="1">
    <source>
        <dbReference type="EMBL" id="AUX20195.1"/>
    </source>
</evidence>
<proteinExistence type="predicted"/>
<gene>
    <name evidence="1" type="ORF">SOCEGT47_006600</name>
</gene>
<accession>A0A4P2PTY2</accession>
<dbReference type="AlphaFoldDB" id="A0A4P2PTY2"/>
<organism evidence="1 2">
    <name type="scientific">Sorangium cellulosum</name>
    <name type="common">Polyangium cellulosum</name>
    <dbReference type="NCBI Taxonomy" id="56"/>
    <lineage>
        <taxon>Bacteria</taxon>
        <taxon>Pseudomonadati</taxon>
        <taxon>Myxococcota</taxon>
        <taxon>Polyangia</taxon>
        <taxon>Polyangiales</taxon>
        <taxon>Polyangiaceae</taxon>
        <taxon>Sorangium</taxon>
    </lineage>
</organism>
<dbReference type="InterPro" id="IPR036249">
    <property type="entry name" value="Thioredoxin-like_sf"/>
</dbReference>
<evidence type="ECO:0008006" key="3">
    <source>
        <dbReference type="Google" id="ProtNLM"/>
    </source>
</evidence>
<name>A0A4P2PTY2_SORCE</name>
<dbReference type="Gene3D" id="3.40.30.10">
    <property type="entry name" value="Glutaredoxin"/>
    <property type="match status" value="1"/>
</dbReference>
<dbReference type="EMBL" id="CP012670">
    <property type="protein sequence ID" value="AUX20195.1"/>
    <property type="molecule type" value="Genomic_DNA"/>
</dbReference>
<dbReference type="Proteomes" id="UP000295781">
    <property type="component" value="Chromosome"/>
</dbReference>